<evidence type="ECO:0000313" key="4">
    <source>
        <dbReference type="EMBL" id="MCO1656525.1"/>
    </source>
</evidence>
<dbReference type="Gene3D" id="3.40.710.10">
    <property type="entry name" value="DD-peptidase/beta-lactamase superfamily"/>
    <property type="match status" value="1"/>
</dbReference>
<keyword evidence="5" id="KW-1185">Reference proteome</keyword>
<dbReference type="Pfam" id="PF00144">
    <property type="entry name" value="Beta-lactamase"/>
    <property type="match status" value="1"/>
</dbReference>
<dbReference type="InterPro" id="IPR050491">
    <property type="entry name" value="AmpC-like"/>
</dbReference>
<evidence type="ECO:0000256" key="1">
    <source>
        <dbReference type="SAM" id="Phobius"/>
    </source>
</evidence>
<dbReference type="PANTHER" id="PTHR46825">
    <property type="entry name" value="D-ALANYL-D-ALANINE-CARBOXYPEPTIDASE/ENDOPEPTIDASE AMPH"/>
    <property type="match status" value="1"/>
</dbReference>
<keyword evidence="1" id="KW-1133">Transmembrane helix</keyword>
<dbReference type="PANTHER" id="PTHR46825:SF15">
    <property type="entry name" value="BETA-LACTAMASE-RELATED DOMAIN-CONTAINING PROTEIN"/>
    <property type="match status" value="1"/>
</dbReference>
<dbReference type="SUPFAM" id="SSF56601">
    <property type="entry name" value="beta-lactamase/transpeptidase-like"/>
    <property type="match status" value="1"/>
</dbReference>
<feature type="transmembrane region" description="Helical" evidence="1">
    <location>
        <begin position="442"/>
        <end position="464"/>
    </location>
</feature>
<proteinExistence type="predicted"/>
<dbReference type="EMBL" id="JAGSOV010000035">
    <property type="protein sequence ID" value="MCO1656525.1"/>
    <property type="molecule type" value="Genomic_DNA"/>
</dbReference>
<dbReference type="InterPro" id="IPR012338">
    <property type="entry name" value="Beta-lactam/transpept-like"/>
</dbReference>
<feature type="chain" id="PRO_5047096675" evidence="2">
    <location>
        <begin position="21"/>
        <end position="500"/>
    </location>
</feature>
<keyword evidence="1" id="KW-0812">Transmembrane</keyword>
<dbReference type="Proteomes" id="UP001165283">
    <property type="component" value="Unassembled WGS sequence"/>
</dbReference>
<evidence type="ECO:0000256" key="2">
    <source>
        <dbReference type="SAM" id="SignalP"/>
    </source>
</evidence>
<feature type="transmembrane region" description="Helical" evidence="1">
    <location>
        <begin position="368"/>
        <end position="389"/>
    </location>
</feature>
<comment type="caution">
    <text evidence="4">The sequence shown here is derived from an EMBL/GenBank/DDBJ whole genome shotgun (WGS) entry which is preliminary data.</text>
</comment>
<accession>A0ABT1A0T9</accession>
<name>A0ABT1A0T9_9PSEU</name>
<organism evidence="4 5">
    <name type="scientific">Pseudonocardia humida</name>
    <dbReference type="NCBI Taxonomy" id="2800819"/>
    <lineage>
        <taxon>Bacteria</taxon>
        <taxon>Bacillati</taxon>
        <taxon>Actinomycetota</taxon>
        <taxon>Actinomycetes</taxon>
        <taxon>Pseudonocardiales</taxon>
        <taxon>Pseudonocardiaceae</taxon>
        <taxon>Pseudonocardia</taxon>
    </lineage>
</organism>
<keyword evidence="1" id="KW-0472">Membrane</keyword>
<feature type="signal peptide" evidence="2">
    <location>
        <begin position="1"/>
        <end position="20"/>
    </location>
</feature>
<reference evidence="4" key="1">
    <citation type="submission" date="2021-04" db="EMBL/GenBank/DDBJ databases">
        <title>Pseudonocardia sp. nov., isolated from sandy soil of mangrove forest.</title>
        <authorList>
            <person name="Zan Z."/>
            <person name="Huang R."/>
            <person name="Liu W."/>
        </authorList>
    </citation>
    <scope>NUCLEOTIDE SEQUENCE</scope>
    <source>
        <strain evidence="4">S2-4</strain>
    </source>
</reference>
<evidence type="ECO:0000313" key="5">
    <source>
        <dbReference type="Proteomes" id="UP001165283"/>
    </source>
</evidence>
<sequence length="500" mass="51305">MLVHLLLAAALATVPTAAPTAPVDGVAVAALVERYLDETGLPGVAVAVTRGRHVVHAGGHGRTATGEPVTERTAMPIASLSKSVTALAVLQLVEDGAVALDDPVREHLPEFAPDDPRADAVTVRQLLDQTSGLSDRAFPSASREQPGTLRESVAQLRTAGLVAEPGTHWEYHNPNYQVAARLVEVVSGRPFATHLREQIFAPLGMRDSRGIDTDRDLPPGPTGHVRVLGAAVPVREPAAFGAGSGGVLSSARDMAAWLIAQTDGTGPDGRSVATPATVATLHTPSSPASRSYALGWSVGTTAAGAPVVEHGGDLFTCTAHQALLPASGYGIAVLANTGPVDGDAGALAEQLVALVEGTAPPPAGSSRAVVDAALLALAAGTAWLAVRGVRRADRWAARRRSVATALLRTLPLLAPTALLLGVHRVFGVLYRGRDLAWVQVLYLYPLLVLLLVVAAGGGAGVAVARVAQAARGSSTSGSGETEIGSGIATARRAARRARMR</sequence>
<feature type="transmembrane region" description="Helical" evidence="1">
    <location>
        <begin position="410"/>
        <end position="430"/>
    </location>
</feature>
<feature type="domain" description="Beta-lactamase-related" evidence="3">
    <location>
        <begin position="28"/>
        <end position="348"/>
    </location>
</feature>
<evidence type="ECO:0000259" key="3">
    <source>
        <dbReference type="Pfam" id="PF00144"/>
    </source>
</evidence>
<dbReference type="RefSeq" id="WP_252439327.1">
    <property type="nucleotide sequence ID" value="NZ_JAGSOV010000035.1"/>
</dbReference>
<keyword evidence="2" id="KW-0732">Signal</keyword>
<dbReference type="InterPro" id="IPR001466">
    <property type="entry name" value="Beta-lactam-related"/>
</dbReference>
<protein>
    <submittedName>
        <fullName evidence="4">Beta-lactamase family protein</fullName>
    </submittedName>
</protein>
<gene>
    <name evidence="4" type="ORF">KDL28_15825</name>
</gene>